<dbReference type="EMBL" id="CAFBLF010000009">
    <property type="protein sequence ID" value="CAB4856076.1"/>
    <property type="molecule type" value="Genomic_DNA"/>
</dbReference>
<dbReference type="AlphaFoldDB" id="A0A6J6EYD5"/>
<gene>
    <name evidence="2" type="ORF">UFOPK1767_00322</name>
    <name evidence="3" type="ORF">UFOPK3339_00116</name>
</gene>
<protein>
    <submittedName>
        <fullName evidence="2">Unannotated protein</fullName>
    </submittedName>
</protein>
<keyword evidence="1" id="KW-0812">Transmembrane</keyword>
<evidence type="ECO:0000313" key="2">
    <source>
        <dbReference type="EMBL" id="CAB4581027.1"/>
    </source>
</evidence>
<organism evidence="2">
    <name type="scientific">freshwater metagenome</name>
    <dbReference type="NCBI Taxonomy" id="449393"/>
    <lineage>
        <taxon>unclassified sequences</taxon>
        <taxon>metagenomes</taxon>
        <taxon>ecological metagenomes</taxon>
    </lineage>
</organism>
<evidence type="ECO:0000313" key="3">
    <source>
        <dbReference type="EMBL" id="CAB4856076.1"/>
    </source>
</evidence>
<dbReference type="EMBL" id="CAEZTZ010000026">
    <property type="protein sequence ID" value="CAB4581027.1"/>
    <property type="molecule type" value="Genomic_DNA"/>
</dbReference>
<accession>A0A6J6EYD5</accession>
<feature type="transmembrane region" description="Helical" evidence="1">
    <location>
        <begin position="42"/>
        <end position="65"/>
    </location>
</feature>
<keyword evidence="1" id="KW-1133">Transmembrane helix</keyword>
<reference evidence="2" key="1">
    <citation type="submission" date="2020-05" db="EMBL/GenBank/DDBJ databases">
        <authorList>
            <person name="Chiriac C."/>
            <person name="Salcher M."/>
            <person name="Ghai R."/>
            <person name="Kavagutti S V."/>
        </authorList>
    </citation>
    <scope>NUCLEOTIDE SEQUENCE</scope>
</reference>
<evidence type="ECO:0000256" key="1">
    <source>
        <dbReference type="SAM" id="Phobius"/>
    </source>
</evidence>
<sequence length="107" mass="11676">MSDILDNWGERITSIVGTMWAAVAFTVLAIISLPAALATGDAVIIVAWVAQTFLQLVLLPIIMVGQNVQSRKTERRDNETHAAVMAAHRETQQILAEIHAARSTRAK</sequence>
<name>A0A6J6EYD5_9ZZZZ</name>
<keyword evidence="1" id="KW-0472">Membrane</keyword>
<proteinExistence type="predicted"/>
<feature type="transmembrane region" description="Helical" evidence="1">
    <location>
        <begin position="12"/>
        <end position="36"/>
    </location>
</feature>